<evidence type="ECO:0000259" key="1">
    <source>
        <dbReference type="Pfam" id="PF02441"/>
    </source>
</evidence>
<comment type="caution">
    <text evidence="2">The sequence shown here is derived from an EMBL/GenBank/DDBJ whole genome shotgun (WGS) entry which is preliminary data.</text>
</comment>
<evidence type="ECO:0000313" key="2">
    <source>
        <dbReference type="EMBL" id="MBU2691047.1"/>
    </source>
</evidence>
<dbReference type="GO" id="GO:0071513">
    <property type="term" value="C:phosphopantothenoylcysteine decarboxylase complex"/>
    <property type="evidence" value="ECO:0007669"/>
    <property type="project" value="TreeGrafter"/>
</dbReference>
<dbReference type="PANTHER" id="PTHR14359:SF6">
    <property type="entry name" value="PHOSPHOPANTOTHENOYLCYSTEINE DECARBOXYLASE"/>
    <property type="match status" value="1"/>
</dbReference>
<sequence length="189" mass="20109">MTDPHSDPRPLVLLGVTGSIAAFKACDIARGLMEHDLRVQVILTESGARFITPLTFHALTGIPPLVDMFDPPEPRQVPHIELAQSAALYLIAPCTANVIGKITHGLADDLVSVIAMATRAPILIAPAMNPAMYESRIVQENEAALTKRGIHFIGPVEGKLAAHWEGGGRGRMSDPGEIVKMALELLGAG</sequence>
<dbReference type="GO" id="GO:0010181">
    <property type="term" value="F:FMN binding"/>
    <property type="evidence" value="ECO:0007669"/>
    <property type="project" value="TreeGrafter"/>
</dbReference>
<evidence type="ECO:0000313" key="3">
    <source>
        <dbReference type="Proteomes" id="UP000777784"/>
    </source>
</evidence>
<name>A0A948RXT4_UNCEI</name>
<gene>
    <name evidence="2" type="ORF">KJ970_08965</name>
</gene>
<feature type="domain" description="Flavoprotein" evidence="1">
    <location>
        <begin position="12"/>
        <end position="184"/>
    </location>
</feature>
<organism evidence="2 3">
    <name type="scientific">Eiseniibacteriota bacterium</name>
    <dbReference type="NCBI Taxonomy" id="2212470"/>
    <lineage>
        <taxon>Bacteria</taxon>
        <taxon>Candidatus Eiseniibacteriota</taxon>
    </lineage>
</organism>
<accession>A0A948RXT4</accession>
<dbReference type="GO" id="GO:0015937">
    <property type="term" value="P:coenzyme A biosynthetic process"/>
    <property type="evidence" value="ECO:0007669"/>
    <property type="project" value="TreeGrafter"/>
</dbReference>
<dbReference type="SUPFAM" id="SSF52507">
    <property type="entry name" value="Homo-oligomeric flavin-containing Cys decarboxylases, HFCD"/>
    <property type="match status" value="1"/>
</dbReference>
<dbReference type="EMBL" id="JAHJDP010000042">
    <property type="protein sequence ID" value="MBU2691047.1"/>
    <property type="molecule type" value="Genomic_DNA"/>
</dbReference>
<reference evidence="2" key="1">
    <citation type="submission" date="2021-05" db="EMBL/GenBank/DDBJ databases">
        <title>Energy efficiency and biological interactions define the core microbiome of deep oligotrophic groundwater.</title>
        <authorList>
            <person name="Mehrshad M."/>
            <person name="Lopez-Fernandez M."/>
            <person name="Bell E."/>
            <person name="Bernier-Latmani R."/>
            <person name="Bertilsson S."/>
            <person name="Dopson M."/>
        </authorList>
    </citation>
    <scope>NUCLEOTIDE SEQUENCE</scope>
    <source>
        <strain evidence="2">Modern_marine.mb.64</strain>
    </source>
</reference>
<dbReference type="Pfam" id="PF02441">
    <property type="entry name" value="Flavoprotein"/>
    <property type="match status" value="1"/>
</dbReference>
<dbReference type="InterPro" id="IPR003382">
    <property type="entry name" value="Flavoprotein"/>
</dbReference>
<proteinExistence type="predicted"/>
<dbReference type="Gene3D" id="3.40.50.1950">
    <property type="entry name" value="Flavin prenyltransferase-like"/>
    <property type="match status" value="1"/>
</dbReference>
<dbReference type="Proteomes" id="UP000777784">
    <property type="component" value="Unassembled WGS sequence"/>
</dbReference>
<dbReference type="PANTHER" id="PTHR14359">
    <property type="entry name" value="HOMO-OLIGOMERIC FLAVIN CONTAINING CYS DECARBOXYLASE FAMILY"/>
    <property type="match status" value="1"/>
</dbReference>
<dbReference type="AlphaFoldDB" id="A0A948RXT4"/>
<dbReference type="InterPro" id="IPR036551">
    <property type="entry name" value="Flavin_trans-like"/>
</dbReference>
<dbReference type="GO" id="GO:0004633">
    <property type="term" value="F:phosphopantothenoylcysteine decarboxylase activity"/>
    <property type="evidence" value="ECO:0007669"/>
    <property type="project" value="TreeGrafter"/>
</dbReference>
<protein>
    <recommendedName>
        <fullName evidence="1">Flavoprotein domain-containing protein</fullName>
    </recommendedName>
</protein>